<feature type="domain" description="OmpA-like" evidence="8">
    <location>
        <begin position="134"/>
        <end position="254"/>
    </location>
</feature>
<dbReference type="PANTHER" id="PTHR30329:SF20">
    <property type="entry name" value="EXPORTED PROTEIN"/>
    <property type="match status" value="1"/>
</dbReference>
<dbReference type="CDD" id="cd07185">
    <property type="entry name" value="OmpA_C-like"/>
    <property type="match status" value="1"/>
</dbReference>
<dbReference type="Pfam" id="PF13677">
    <property type="entry name" value="MotB_plug"/>
    <property type="match status" value="1"/>
</dbReference>
<keyword evidence="9" id="KW-0969">Cilium</keyword>
<dbReference type="AlphaFoldDB" id="A0A3B1A2A4"/>
<evidence type="ECO:0000313" key="9">
    <source>
        <dbReference type="EMBL" id="VAW92299.1"/>
    </source>
</evidence>
<evidence type="ECO:0000256" key="7">
    <source>
        <dbReference type="SAM" id="Phobius"/>
    </source>
</evidence>
<dbReference type="Pfam" id="PF00691">
    <property type="entry name" value="OmpA"/>
    <property type="match status" value="1"/>
</dbReference>
<keyword evidence="6 7" id="KW-0472">Membrane</keyword>
<dbReference type="PROSITE" id="PS51123">
    <property type="entry name" value="OMPA_2"/>
    <property type="match status" value="1"/>
</dbReference>
<dbReference type="InterPro" id="IPR025713">
    <property type="entry name" value="MotB-like_N_dom"/>
</dbReference>
<evidence type="ECO:0000256" key="4">
    <source>
        <dbReference type="ARBA" id="ARBA00022692"/>
    </source>
</evidence>
<evidence type="ECO:0000256" key="5">
    <source>
        <dbReference type="ARBA" id="ARBA00022989"/>
    </source>
</evidence>
<gene>
    <name evidence="9" type="ORF">MNBD_GAMMA21-1197</name>
</gene>
<evidence type="ECO:0000259" key="8">
    <source>
        <dbReference type="PROSITE" id="PS51123"/>
    </source>
</evidence>
<dbReference type="PANTHER" id="PTHR30329">
    <property type="entry name" value="STATOR ELEMENT OF FLAGELLAR MOTOR COMPLEX"/>
    <property type="match status" value="1"/>
</dbReference>
<dbReference type="InterPro" id="IPR006665">
    <property type="entry name" value="OmpA-like"/>
</dbReference>
<proteinExistence type="inferred from homology"/>
<protein>
    <submittedName>
        <fullName evidence="9">Flagellar motor rotation protein MotB</fullName>
    </submittedName>
</protein>
<reference evidence="9" key="1">
    <citation type="submission" date="2018-06" db="EMBL/GenBank/DDBJ databases">
        <authorList>
            <person name="Zhirakovskaya E."/>
        </authorList>
    </citation>
    <scope>NUCLEOTIDE SEQUENCE</scope>
</reference>
<keyword evidence="9" id="KW-0966">Cell projection</keyword>
<feature type="transmembrane region" description="Helical" evidence="7">
    <location>
        <begin position="21"/>
        <end position="43"/>
    </location>
</feature>
<evidence type="ECO:0000256" key="1">
    <source>
        <dbReference type="ARBA" id="ARBA00004162"/>
    </source>
</evidence>
<comment type="subcellular location">
    <subcellularLocation>
        <location evidence="1">Cell membrane</location>
        <topology evidence="1">Single-pass membrane protein</topology>
    </subcellularLocation>
</comment>
<keyword evidence="9" id="KW-0282">Flagellum</keyword>
<dbReference type="NCBIfam" id="NF006541">
    <property type="entry name" value="PRK09038.1"/>
    <property type="match status" value="1"/>
</dbReference>
<keyword evidence="5 7" id="KW-1133">Transmembrane helix</keyword>
<keyword evidence="4 7" id="KW-0812">Transmembrane</keyword>
<evidence type="ECO:0000256" key="3">
    <source>
        <dbReference type="ARBA" id="ARBA00022475"/>
    </source>
</evidence>
<keyword evidence="3" id="KW-1003">Cell membrane</keyword>
<comment type="similarity">
    <text evidence="2">Belongs to the MotB family.</text>
</comment>
<accession>A0A3B1A2A4</accession>
<dbReference type="InterPro" id="IPR036737">
    <property type="entry name" value="OmpA-like_sf"/>
</dbReference>
<sequence>MRKQINSRRVRTLEQSENVDRWLVSYADFVTLLFAFFVVMYAISSVNEGKYRVLSDTLVAAFKVPPKANKPVQIGKPLEETNPEQKVIGVPKPIRVEQPKVEDQRLKMARIADRVRASLSPLIDKNFIKVTHTRLWVEIEINTSILYSSGSSELEIEAYTPLKKLSEVLKKLPNYIDVEGYTDNLPINTPVYPSNWELSASRAASVVHLFAKQGVSPDRLAAIGYGQFRPIGDNNTLKGRRQNRRVKVVILADKNSRRAAEIENTVESNAVSDSP</sequence>
<name>A0A3B1A2A4_9ZZZZ</name>
<dbReference type="GO" id="GO:0005886">
    <property type="term" value="C:plasma membrane"/>
    <property type="evidence" value="ECO:0007669"/>
    <property type="project" value="UniProtKB-SubCell"/>
</dbReference>
<evidence type="ECO:0000256" key="2">
    <source>
        <dbReference type="ARBA" id="ARBA00008914"/>
    </source>
</evidence>
<dbReference type="SUPFAM" id="SSF103088">
    <property type="entry name" value="OmpA-like"/>
    <property type="match status" value="1"/>
</dbReference>
<dbReference type="InterPro" id="IPR050330">
    <property type="entry name" value="Bact_OuterMem_StrucFunc"/>
</dbReference>
<evidence type="ECO:0000256" key="6">
    <source>
        <dbReference type="ARBA" id="ARBA00023136"/>
    </source>
</evidence>
<dbReference type="Gene3D" id="3.30.1330.60">
    <property type="entry name" value="OmpA-like domain"/>
    <property type="match status" value="1"/>
</dbReference>
<organism evidence="9">
    <name type="scientific">hydrothermal vent metagenome</name>
    <dbReference type="NCBI Taxonomy" id="652676"/>
    <lineage>
        <taxon>unclassified sequences</taxon>
        <taxon>metagenomes</taxon>
        <taxon>ecological metagenomes</taxon>
    </lineage>
</organism>
<dbReference type="EMBL" id="UOFR01000014">
    <property type="protein sequence ID" value="VAW92299.1"/>
    <property type="molecule type" value="Genomic_DNA"/>
</dbReference>